<evidence type="ECO:0000313" key="2">
    <source>
        <dbReference type="Proteomes" id="UP001623660"/>
    </source>
</evidence>
<dbReference type="Proteomes" id="UP001623660">
    <property type="component" value="Unassembled WGS sequence"/>
</dbReference>
<sequence>MRKQLMSLDFGGVTRLVNIPTPTNDGDVTSKSYVLAQIQSAIAGLDYQSDVAGIQTDATLAPTLTNGSRYIVTNVAALNASFGAISGVENGDIVQYNGSAFVVACDVSVHGSGILCFNRGDNQFYKYTSGTWSYGGFAAVAPGTALENVSGTFNVLFDNISIGVDANGKLEIKDKAINKSKLGTDIASDGLEQNEDGSLKVKIADSSLSVDAAGLKLSATLLKKVTATIGDGSATSIDVPHSLATKALQVSVYDNTTDNEVDCGVHRATDKVTLTFDTAPATGTIDVVIIG</sequence>
<organism evidence="1 2">
    <name type="scientific">Candidatus Clostridium eludens</name>
    <dbReference type="NCBI Taxonomy" id="3381663"/>
    <lineage>
        <taxon>Bacteria</taxon>
        <taxon>Bacillati</taxon>
        <taxon>Bacillota</taxon>
        <taxon>Clostridia</taxon>
        <taxon>Eubacteriales</taxon>
        <taxon>Clostridiaceae</taxon>
        <taxon>Clostridium</taxon>
    </lineage>
</organism>
<dbReference type="RefSeq" id="WP_406793366.1">
    <property type="nucleotide sequence ID" value="NZ_JBJHZX010000028.1"/>
</dbReference>
<accession>A0ABW8SN95</accession>
<keyword evidence="2" id="KW-1185">Reference proteome</keyword>
<name>A0ABW8SN95_9CLOT</name>
<reference evidence="1 2" key="1">
    <citation type="submission" date="2024-11" db="EMBL/GenBank/DDBJ databases">
        <authorList>
            <person name="Heng Y.C."/>
            <person name="Lim A.C.H."/>
            <person name="Lee J.K.Y."/>
            <person name="Kittelmann S."/>
        </authorList>
    </citation>
    <scope>NUCLEOTIDE SEQUENCE [LARGE SCALE GENOMIC DNA]</scope>
    <source>
        <strain evidence="1 2">WILCCON 0269</strain>
    </source>
</reference>
<gene>
    <name evidence="1" type="ORF">ACJDU8_17100</name>
</gene>
<dbReference type="EMBL" id="JBJHZX010000028">
    <property type="protein sequence ID" value="MFL0197261.1"/>
    <property type="molecule type" value="Genomic_DNA"/>
</dbReference>
<comment type="caution">
    <text evidence="1">The sequence shown here is derived from an EMBL/GenBank/DDBJ whole genome shotgun (WGS) entry which is preliminary data.</text>
</comment>
<protein>
    <submittedName>
        <fullName evidence="1">Uncharacterized protein</fullName>
    </submittedName>
</protein>
<evidence type="ECO:0000313" key="1">
    <source>
        <dbReference type="EMBL" id="MFL0197261.1"/>
    </source>
</evidence>
<proteinExistence type="predicted"/>